<evidence type="ECO:0000259" key="6">
    <source>
        <dbReference type="PROSITE" id="PS50048"/>
    </source>
</evidence>
<evidence type="ECO:0000313" key="7">
    <source>
        <dbReference type="EMBL" id="KAJ5588109.1"/>
    </source>
</evidence>
<feature type="region of interest" description="Disordered" evidence="5">
    <location>
        <begin position="60"/>
        <end position="79"/>
    </location>
</feature>
<feature type="region of interest" description="Disordered" evidence="5">
    <location>
        <begin position="248"/>
        <end position="281"/>
    </location>
</feature>
<keyword evidence="1" id="KW-0805">Transcription regulation</keyword>
<proteinExistence type="predicted"/>
<feature type="domain" description="Zn(2)-C6 fungal-type" evidence="6">
    <location>
        <begin position="13"/>
        <end position="50"/>
    </location>
</feature>
<organism evidence="7 8">
    <name type="scientific">Penicillium hordei</name>
    <dbReference type="NCBI Taxonomy" id="40994"/>
    <lineage>
        <taxon>Eukaryota</taxon>
        <taxon>Fungi</taxon>
        <taxon>Dikarya</taxon>
        <taxon>Ascomycota</taxon>
        <taxon>Pezizomycotina</taxon>
        <taxon>Eurotiomycetes</taxon>
        <taxon>Eurotiomycetidae</taxon>
        <taxon>Eurotiales</taxon>
        <taxon>Aspergillaceae</taxon>
        <taxon>Penicillium</taxon>
    </lineage>
</organism>
<sequence>MTSRHSHLSIRTACGRCRSQKLRCSLATQESDDEPRQCTRCQRAKTDCVFSRRRRLGDSYKAIPEQARQTSQSSSLPNVDSPSWLWGYQDGSLTDATSNPDMFPQLSTLFTESNVESLVPEWMEMGSRHYIDLLQSPQPSANKPEENHDGAVARLASSTTASSAVHNPHSTASESCDSSTPAPMVQQILKLISDIQSTLDTLAKSRWASQESQVDLQEYPVGSVLSLANAFERLLCYFQQPARKYSADIPPRDMCESHGHRQYPTPSPSSDQRTVTREDGSSTDTSTILLLLSVYLQLENLLTLVLTQFESFLRREDDTPLGHNATAAVSKSERLRLGDLSSAYDGYGKILLAVQLLLDAFQPIESLIGLPESLHIVQRREAATYNIQGPRQPDPASCIFESKLTQYILLQRNGQDAGNHGLLSAKAHWLRMLLRDRTSLGSTAQQKPEGVR</sequence>
<keyword evidence="4" id="KW-0539">Nucleus</keyword>
<dbReference type="PROSITE" id="PS50048">
    <property type="entry name" value="ZN2_CY6_FUNGAL_2"/>
    <property type="match status" value="1"/>
</dbReference>
<dbReference type="EMBL" id="JAQJAE010000006">
    <property type="protein sequence ID" value="KAJ5588109.1"/>
    <property type="molecule type" value="Genomic_DNA"/>
</dbReference>
<evidence type="ECO:0000256" key="2">
    <source>
        <dbReference type="ARBA" id="ARBA00023125"/>
    </source>
</evidence>
<keyword evidence="3" id="KW-0804">Transcription</keyword>
<feature type="region of interest" description="Disordered" evidence="5">
    <location>
        <begin position="157"/>
        <end position="180"/>
    </location>
</feature>
<feature type="compositionally biased region" description="Basic and acidic residues" evidence="5">
    <location>
        <begin position="250"/>
        <end position="259"/>
    </location>
</feature>
<evidence type="ECO:0000256" key="4">
    <source>
        <dbReference type="ARBA" id="ARBA00023242"/>
    </source>
</evidence>
<gene>
    <name evidence="7" type="ORF">N7537_010787</name>
</gene>
<reference evidence="7" key="2">
    <citation type="submission" date="2023-01" db="EMBL/GenBank/DDBJ databases">
        <authorList>
            <person name="Petersen C."/>
        </authorList>
    </citation>
    <scope>NUCLEOTIDE SEQUENCE</scope>
    <source>
        <strain evidence="7">IBT 12815</strain>
    </source>
</reference>
<protein>
    <recommendedName>
        <fullName evidence="6">Zn(2)-C6 fungal-type domain-containing protein</fullName>
    </recommendedName>
</protein>
<dbReference type="Proteomes" id="UP001213799">
    <property type="component" value="Unassembled WGS sequence"/>
</dbReference>
<dbReference type="InterPro" id="IPR001138">
    <property type="entry name" value="Zn2Cys6_DnaBD"/>
</dbReference>
<dbReference type="Gene3D" id="4.10.240.10">
    <property type="entry name" value="Zn(2)-C6 fungal-type DNA-binding domain"/>
    <property type="match status" value="1"/>
</dbReference>
<dbReference type="GO" id="GO:0008270">
    <property type="term" value="F:zinc ion binding"/>
    <property type="evidence" value="ECO:0007669"/>
    <property type="project" value="InterPro"/>
</dbReference>
<dbReference type="SUPFAM" id="SSF57701">
    <property type="entry name" value="Zn2/Cys6 DNA-binding domain"/>
    <property type="match status" value="1"/>
</dbReference>
<keyword evidence="2" id="KW-0238">DNA-binding</keyword>
<dbReference type="RefSeq" id="XP_056747128.1">
    <property type="nucleotide sequence ID" value="XM_056901841.1"/>
</dbReference>
<evidence type="ECO:0000313" key="8">
    <source>
        <dbReference type="Proteomes" id="UP001213799"/>
    </source>
</evidence>
<feature type="compositionally biased region" description="Polar residues" evidence="5">
    <location>
        <begin position="67"/>
        <end position="79"/>
    </location>
</feature>
<dbReference type="AlphaFoldDB" id="A0AAD6DKI3"/>
<dbReference type="GeneID" id="81592083"/>
<dbReference type="InterPro" id="IPR036864">
    <property type="entry name" value="Zn2-C6_fun-type_DNA-bd_sf"/>
</dbReference>
<dbReference type="GO" id="GO:0003677">
    <property type="term" value="F:DNA binding"/>
    <property type="evidence" value="ECO:0007669"/>
    <property type="project" value="UniProtKB-KW"/>
</dbReference>
<evidence type="ECO:0000256" key="5">
    <source>
        <dbReference type="SAM" id="MobiDB-lite"/>
    </source>
</evidence>
<accession>A0AAD6DKI3</accession>
<feature type="compositionally biased region" description="Polar residues" evidence="5">
    <location>
        <begin position="168"/>
        <end position="180"/>
    </location>
</feature>
<keyword evidence="8" id="KW-1185">Reference proteome</keyword>
<dbReference type="CDD" id="cd00067">
    <property type="entry name" value="GAL4"/>
    <property type="match status" value="1"/>
</dbReference>
<reference evidence="7" key="1">
    <citation type="journal article" date="2023" name="IMA Fungus">
        <title>Comparative genomic study of the Penicillium genus elucidates a diverse pangenome and 15 lateral gene transfer events.</title>
        <authorList>
            <person name="Petersen C."/>
            <person name="Sorensen T."/>
            <person name="Nielsen M.R."/>
            <person name="Sondergaard T.E."/>
            <person name="Sorensen J.L."/>
            <person name="Fitzpatrick D.A."/>
            <person name="Frisvad J.C."/>
            <person name="Nielsen K.L."/>
        </authorList>
    </citation>
    <scope>NUCLEOTIDE SEQUENCE</scope>
    <source>
        <strain evidence="7">IBT 12815</strain>
    </source>
</reference>
<evidence type="ECO:0000256" key="3">
    <source>
        <dbReference type="ARBA" id="ARBA00023163"/>
    </source>
</evidence>
<dbReference type="GO" id="GO:0000981">
    <property type="term" value="F:DNA-binding transcription factor activity, RNA polymerase II-specific"/>
    <property type="evidence" value="ECO:0007669"/>
    <property type="project" value="InterPro"/>
</dbReference>
<dbReference type="SMART" id="SM00066">
    <property type="entry name" value="GAL4"/>
    <property type="match status" value="1"/>
</dbReference>
<comment type="caution">
    <text evidence="7">The sequence shown here is derived from an EMBL/GenBank/DDBJ whole genome shotgun (WGS) entry which is preliminary data.</text>
</comment>
<name>A0AAD6DKI3_9EURO</name>
<evidence type="ECO:0000256" key="1">
    <source>
        <dbReference type="ARBA" id="ARBA00023015"/>
    </source>
</evidence>